<organism evidence="2 3">
    <name type="scientific">Sandaracinus amylolyticus</name>
    <dbReference type="NCBI Taxonomy" id="927083"/>
    <lineage>
        <taxon>Bacteria</taxon>
        <taxon>Pseudomonadati</taxon>
        <taxon>Myxococcota</taxon>
        <taxon>Polyangia</taxon>
        <taxon>Polyangiales</taxon>
        <taxon>Sandaracinaceae</taxon>
        <taxon>Sandaracinus</taxon>
    </lineage>
</organism>
<dbReference type="AlphaFoldDB" id="A0A0F6W6Q2"/>
<keyword evidence="1" id="KW-0472">Membrane</keyword>
<evidence type="ECO:0000313" key="3">
    <source>
        <dbReference type="Proteomes" id="UP000034883"/>
    </source>
</evidence>
<name>A0A0F6W6Q2_9BACT</name>
<evidence type="ECO:0000313" key="2">
    <source>
        <dbReference type="EMBL" id="AKF08906.1"/>
    </source>
</evidence>
<gene>
    <name evidence="2" type="ORF">DB32_006055</name>
</gene>
<reference evidence="2 3" key="1">
    <citation type="submission" date="2015-03" db="EMBL/GenBank/DDBJ databases">
        <title>Genome assembly of Sandaracinus amylolyticus DSM 53668.</title>
        <authorList>
            <person name="Sharma G."/>
            <person name="Subramanian S."/>
        </authorList>
    </citation>
    <scope>NUCLEOTIDE SEQUENCE [LARGE SCALE GENOMIC DNA]</scope>
    <source>
        <strain evidence="2 3">DSM 53668</strain>
    </source>
</reference>
<keyword evidence="1" id="KW-1133">Transmembrane helix</keyword>
<evidence type="ECO:0000256" key="1">
    <source>
        <dbReference type="SAM" id="Phobius"/>
    </source>
</evidence>
<dbReference type="Proteomes" id="UP000034883">
    <property type="component" value="Chromosome"/>
</dbReference>
<dbReference type="RefSeq" id="WP_275935499.1">
    <property type="nucleotide sequence ID" value="NZ_CP011125.1"/>
</dbReference>
<keyword evidence="1" id="KW-0812">Transmembrane</keyword>
<dbReference type="EMBL" id="CP011125">
    <property type="protein sequence ID" value="AKF08906.1"/>
    <property type="molecule type" value="Genomic_DNA"/>
</dbReference>
<keyword evidence="3" id="KW-1185">Reference proteome</keyword>
<feature type="transmembrane region" description="Helical" evidence="1">
    <location>
        <begin position="6"/>
        <end position="31"/>
    </location>
</feature>
<dbReference type="KEGG" id="samy:DB32_006055"/>
<sequence length="40" mass="4270">MKPRAIGLWLVVIGGLLPWVFAGVVGAWLIARAAWEALAP</sequence>
<protein>
    <submittedName>
        <fullName evidence="2">Uncharacterized protein</fullName>
    </submittedName>
</protein>
<proteinExistence type="predicted"/>
<dbReference type="STRING" id="927083.DB32_006055"/>
<accession>A0A0F6W6Q2</accession>